<gene>
    <name evidence="1" type="ORF">PMAYCL1PPCAC_13944</name>
</gene>
<dbReference type="EMBL" id="BTRK01000003">
    <property type="protein sequence ID" value="GMR43749.1"/>
    <property type="molecule type" value="Genomic_DNA"/>
</dbReference>
<dbReference type="AlphaFoldDB" id="A0AAN4ZPP5"/>
<evidence type="ECO:0000313" key="2">
    <source>
        <dbReference type="Proteomes" id="UP001328107"/>
    </source>
</evidence>
<comment type="caution">
    <text evidence="1">The sequence shown here is derived from an EMBL/GenBank/DDBJ whole genome shotgun (WGS) entry which is preliminary data.</text>
</comment>
<accession>A0AAN4ZPP5</accession>
<sequence>LLLPFADSDFEIFISGSSSSSEYPRYSVNLDEIFVDFLLFFISTFMGESLSLPFTSSFLSFVESETFLGDLLFTSVLTETPFSIFPFSITSTLIVSRFLLLLTQADIYLIQHFSE</sequence>
<name>A0AAN4ZPP5_9BILA</name>
<feature type="non-terminal residue" evidence="1">
    <location>
        <position position="115"/>
    </location>
</feature>
<organism evidence="1 2">
    <name type="scientific">Pristionchus mayeri</name>
    <dbReference type="NCBI Taxonomy" id="1317129"/>
    <lineage>
        <taxon>Eukaryota</taxon>
        <taxon>Metazoa</taxon>
        <taxon>Ecdysozoa</taxon>
        <taxon>Nematoda</taxon>
        <taxon>Chromadorea</taxon>
        <taxon>Rhabditida</taxon>
        <taxon>Rhabditina</taxon>
        <taxon>Diplogasteromorpha</taxon>
        <taxon>Diplogasteroidea</taxon>
        <taxon>Neodiplogasteridae</taxon>
        <taxon>Pristionchus</taxon>
    </lineage>
</organism>
<proteinExistence type="predicted"/>
<dbReference type="Proteomes" id="UP001328107">
    <property type="component" value="Unassembled WGS sequence"/>
</dbReference>
<protein>
    <submittedName>
        <fullName evidence="1">Uncharacterized protein</fullName>
    </submittedName>
</protein>
<reference evidence="2" key="1">
    <citation type="submission" date="2022-10" db="EMBL/GenBank/DDBJ databases">
        <title>Genome assembly of Pristionchus species.</title>
        <authorList>
            <person name="Yoshida K."/>
            <person name="Sommer R.J."/>
        </authorList>
    </citation>
    <scope>NUCLEOTIDE SEQUENCE [LARGE SCALE GENOMIC DNA]</scope>
    <source>
        <strain evidence="2">RS5460</strain>
    </source>
</reference>
<feature type="non-terminal residue" evidence="1">
    <location>
        <position position="1"/>
    </location>
</feature>
<evidence type="ECO:0000313" key="1">
    <source>
        <dbReference type="EMBL" id="GMR43749.1"/>
    </source>
</evidence>
<keyword evidence="2" id="KW-1185">Reference proteome</keyword>